<evidence type="ECO:0000256" key="1">
    <source>
        <dbReference type="SAM" id="Coils"/>
    </source>
</evidence>
<keyword evidence="2" id="KW-1133">Transmembrane helix</keyword>
<name>A0A7V3JAJ9_UNCC3</name>
<evidence type="ECO:0000313" key="3">
    <source>
        <dbReference type="EMBL" id="HFZ09173.1"/>
    </source>
</evidence>
<keyword evidence="2" id="KW-0812">Transmembrane</keyword>
<feature type="coiled-coil region" evidence="1">
    <location>
        <begin position="50"/>
        <end position="144"/>
    </location>
</feature>
<comment type="caution">
    <text evidence="3">The sequence shown here is derived from an EMBL/GenBank/DDBJ whole genome shotgun (WGS) entry which is preliminary data.</text>
</comment>
<proteinExistence type="predicted"/>
<feature type="transmembrane region" description="Helical" evidence="2">
    <location>
        <begin position="12"/>
        <end position="31"/>
    </location>
</feature>
<dbReference type="EMBL" id="DTGG01000113">
    <property type="protein sequence ID" value="HFZ09173.1"/>
    <property type="molecule type" value="Genomic_DNA"/>
</dbReference>
<evidence type="ECO:0000256" key="2">
    <source>
        <dbReference type="SAM" id="Phobius"/>
    </source>
</evidence>
<keyword evidence="1" id="KW-0175">Coiled coil</keyword>
<gene>
    <name evidence="3" type="ORF">ENV41_03470</name>
</gene>
<dbReference type="AlphaFoldDB" id="A0A7V3JAJ9"/>
<sequence>MWIELIAKHWKLVVFAILLIVIGVQRSMVVYKDKKIDELQKKEVLYKTKISDLQKVIEEKEKLIDEMEKKIKEKEKIIEEMEKSIDKQNRAIDELRRLKDNLEKEVLIINNALEKERKEYKEREERWKQEIKENQREVEVLGKRRDASQWAQEQWDLLWH</sequence>
<organism evidence="3">
    <name type="scientific">candidate division CPR3 bacterium</name>
    <dbReference type="NCBI Taxonomy" id="2268181"/>
    <lineage>
        <taxon>Bacteria</taxon>
        <taxon>Bacteria division CPR3</taxon>
    </lineage>
</organism>
<reference evidence="3" key="1">
    <citation type="journal article" date="2020" name="mSystems">
        <title>Genome- and Community-Level Interaction Insights into Carbon Utilization and Element Cycling Functions of Hydrothermarchaeota in Hydrothermal Sediment.</title>
        <authorList>
            <person name="Zhou Z."/>
            <person name="Liu Y."/>
            <person name="Xu W."/>
            <person name="Pan J."/>
            <person name="Luo Z.H."/>
            <person name="Li M."/>
        </authorList>
    </citation>
    <scope>NUCLEOTIDE SEQUENCE [LARGE SCALE GENOMIC DNA]</scope>
    <source>
        <strain evidence="3">SpSt-757</strain>
    </source>
</reference>
<keyword evidence="2" id="KW-0472">Membrane</keyword>
<protein>
    <submittedName>
        <fullName evidence="3">Uncharacterized protein</fullName>
    </submittedName>
</protein>
<accession>A0A7V3JAJ9</accession>